<dbReference type="EnsemblPlants" id="Pp3c14_3900V3.2">
    <property type="protein sequence ID" value="Pp3c14_3900V3.2"/>
    <property type="gene ID" value="Pp3c14_3900"/>
</dbReference>
<dbReference type="GO" id="GO:0004672">
    <property type="term" value="F:protein kinase activity"/>
    <property type="evidence" value="ECO:0007669"/>
    <property type="project" value="InterPro"/>
</dbReference>
<proteinExistence type="predicted"/>
<dbReference type="SMART" id="SM00220">
    <property type="entry name" value="S_TKc"/>
    <property type="match status" value="1"/>
</dbReference>
<accession>A0A7I4F4F1</accession>
<evidence type="ECO:0000313" key="2">
    <source>
        <dbReference type="EnsemblPlants" id="Pp3c14_3900V3.2"/>
    </source>
</evidence>
<dbReference type="InterPro" id="IPR000719">
    <property type="entry name" value="Prot_kinase_dom"/>
</dbReference>
<dbReference type="GO" id="GO:0005524">
    <property type="term" value="F:ATP binding"/>
    <property type="evidence" value="ECO:0007669"/>
    <property type="project" value="InterPro"/>
</dbReference>
<protein>
    <recommendedName>
        <fullName evidence="1">Protein kinase domain-containing protein</fullName>
    </recommendedName>
</protein>
<evidence type="ECO:0000313" key="3">
    <source>
        <dbReference type="Proteomes" id="UP000006727"/>
    </source>
</evidence>
<dbReference type="Pfam" id="PF00069">
    <property type="entry name" value="Pkinase"/>
    <property type="match status" value="1"/>
</dbReference>
<dbReference type="PANTHER" id="PTHR24362">
    <property type="entry name" value="SERINE/THREONINE-PROTEIN KINASE NEK"/>
    <property type="match status" value="1"/>
</dbReference>
<dbReference type="AlphaFoldDB" id="A0A7I4F4F1"/>
<dbReference type="EMBL" id="ABEU02000014">
    <property type="status" value="NOT_ANNOTATED_CDS"/>
    <property type="molecule type" value="Genomic_DNA"/>
</dbReference>
<sequence>MDVIGMKRRVFEEEMKELDLPYVPSTLAANLSNERLKESMRRTSVAGDYFPRFIECMIGADEWFSISTSHIHYFYNFYYEKGAMEAYSDIRKVNRNKLEPIGVGGQGRLDTAVHKGSPIIIKEYKIDNDPLYDDIIAKREASVTIVANNDYYIVNLVGKFRNDGQASTSIVIDFAYNLNLRCLHDCDIVHEDLNPENILLDFGNQAKICDFGHSNHVNDCYEASSGTYVYKSPEKKEATMSIPTYEYDRLKSDIFSLGIIIKEIYNASNETEMHSMISFNTVSCLVEL</sequence>
<dbReference type="SUPFAM" id="SSF56112">
    <property type="entry name" value="Protein kinase-like (PK-like)"/>
    <property type="match status" value="1"/>
</dbReference>
<name>A0A7I4F4F1_PHYPA</name>
<reference evidence="2" key="3">
    <citation type="submission" date="2020-12" db="UniProtKB">
        <authorList>
            <consortium name="EnsemblPlants"/>
        </authorList>
    </citation>
    <scope>IDENTIFICATION</scope>
</reference>
<dbReference type="Proteomes" id="UP000006727">
    <property type="component" value="Chromosome 14"/>
</dbReference>
<dbReference type="PROSITE" id="PS50011">
    <property type="entry name" value="PROTEIN_KINASE_DOM"/>
    <property type="match status" value="1"/>
</dbReference>
<organism evidence="2 3">
    <name type="scientific">Physcomitrium patens</name>
    <name type="common">Spreading-leaved earth moss</name>
    <name type="synonym">Physcomitrella patens</name>
    <dbReference type="NCBI Taxonomy" id="3218"/>
    <lineage>
        <taxon>Eukaryota</taxon>
        <taxon>Viridiplantae</taxon>
        <taxon>Streptophyta</taxon>
        <taxon>Embryophyta</taxon>
        <taxon>Bryophyta</taxon>
        <taxon>Bryophytina</taxon>
        <taxon>Bryopsida</taxon>
        <taxon>Funariidae</taxon>
        <taxon>Funariales</taxon>
        <taxon>Funariaceae</taxon>
        <taxon>Physcomitrium</taxon>
    </lineage>
</organism>
<feature type="domain" description="Protein kinase" evidence="1">
    <location>
        <begin position="95"/>
        <end position="288"/>
    </location>
</feature>
<keyword evidence="3" id="KW-1185">Reference proteome</keyword>
<dbReference type="Gene3D" id="1.10.510.10">
    <property type="entry name" value="Transferase(Phosphotransferase) domain 1"/>
    <property type="match status" value="1"/>
</dbReference>
<reference evidence="2 3" key="1">
    <citation type="journal article" date="2008" name="Science">
        <title>The Physcomitrella genome reveals evolutionary insights into the conquest of land by plants.</title>
        <authorList>
            <person name="Rensing S."/>
            <person name="Lang D."/>
            <person name="Zimmer A."/>
            <person name="Terry A."/>
            <person name="Salamov A."/>
            <person name="Shapiro H."/>
            <person name="Nishiyama T."/>
            <person name="Perroud P.-F."/>
            <person name="Lindquist E."/>
            <person name="Kamisugi Y."/>
            <person name="Tanahashi T."/>
            <person name="Sakakibara K."/>
            <person name="Fujita T."/>
            <person name="Oishi K."/>
            <person name="Shin-I T."/>
            <person name="Kuroki Y."/>
            <person name="Toyoda A."/>
            <person name="Suzuki Y."/>
            <person name="Hashimoto A."/>
            <person name="Yamaguchi K."/>
            <person name="Sugano A."/>
            <person name="Kohara Y."/>
            <person name="Fujiyama A."/>
            <person name="Anterola A."/>
            <person name="Aoki S."/>
            <person name="Ashton N."/>
            <person name="Barbazuk W.B."/>
            <person name="Barker E."/>
            <person name="Bennetzen J."/>
            <person name="Bezanilla M."/>
            <person name="Blankenship R."/>
            <person name="Cho S.H."/>
            <person name="Dutcher S."/>
            <person name="Estelle M."/>
            <person name="Fawcett J.A."/>
            <person name="Gundlach H."/>
            <person name="Hanada K."/>
            <person name="Heyl A."/>
            <person name="Hicks K.A."/>
            <person name="Hugh J."/>
            <person name="Lohr M."/>
            <person name="Mayer K."/>
            <person name="Melkozernov A."/>
            <person name="Murata T."/>
            <person name="Nelson D."/>
            <person name="Pils B."/>
            <person name="Prigge M."/>
            <person name="Reiss B."/>
            <person name="Renner T."/>
            <person name="Rombauts S."/>
            <person name="Rushton P."/>
            <person name="Sanderfoot A."/>
            <person name="Schween G."/>
            <person name="Shiu S.-H."/>
            <person name="Stueber K."/>
            <person name="Theodoulou F.L."/>
            <person name="Tu H."/>
            <person name="Van de Peer Y."/>
            <person name="Verrier P.J."/>
            <person name="Waters E."/>
            <person name="Wood A."/>
            <person name="Yang L."/>
            <person name="Cove D."/>
            <person name="Cuming A."/>
            <person name="Hasebe M."/>
            <person name="Lucas S."/>
            <person name="Mishler D.B."/>
            <person name="Reski R."/>
            <person name="Grigoriev I."/>
            <person name="Quatrano R.S."/>
            <person name="Boore J.L."/>
        </authorList>
    </citation>
    <scope>NUCLEOTIDE SEQUENCE [LARGE SCALE GENOMIC DNA]</scope>
    <source>
        <strain evidence="2 3">cv. Gransden 2004</strain>
    </source>
</reference>
<dbReference type="PANTHER" id="PTHR24362:SF309">
    <property type="entry name" value="PROTEIN KINASE DOMAIN-CONTAINING PROTEIN"/>
    <property type="match status" value="1"/>
</dbReference>
<reference evidence="2 3" key="2">
    <citation type="journal article" date="2018" name="Plant J.">
        <title>The Physcomitrella patens chromosome-scale assembly reveals moss genome structure and evolution.</title>
        <authorList>
            <person name="Lang D."/>
            <person name="Ullrich K.K."/>
            <person name="Murat F."/>
            <person name="Fuchs J."/>
            <person name="Jenkins J."/>
            <person name="Haas F.B."/>
            <person name="Piednoel M."/>
            <person name="Gundlach H."/>
            <person name="Van Bel M."/>
            <person name="Meyberg R."/>
            <person name="Vives C."/>
            <person name="Morata J."/>
            <person name="Symeonidi A."/>
            <person name="Hiss M."/>
            <person name="Muchero W."/>
            <person name="Kamisugi Y."/>
            <person name="Saleh O."/>
            <person name="Blanc G."/>
            <person name="Decker E.L."/>
            <person name="van Gessel N."/>
            <person name="Grimwood J."/>
            <person name="Hayes R.D."/>
            <person name="Graham S.W."/>
            <person name="Gunter L.E."/>
            <person name="McDaniel S.F."/>
            <person name="Hoernstein S.N.W."/>
            <person name="Larsson A."/>
            <person name="Li F.W."/>
            <person name="Perroud P.F."/>
            <person name="Phillips J."/>
            <person name="Ranjan P."/>
            <person name="Rokshar D.S."/>
            <person name="Rothfels C.J."/>
            <person name="Schneider L."/>
            <person name="Shu S."/>
            <person name="Stevenson D.W."/>
            <person name="Thummler F."/>
            <person name="Tillich M."/>
            <person name="Villarreal Aguilar J.C."/>
            <person name="Widiez T."/>
            <person name="Wong G.K."/>
            <person name="Wymore A."/>
            <person name="Zhang Y."/>
            <person name="Zimmer A.D."/>
            <person name="Quatrano R.S."/>
            <person name="Mayer K.F.X."/>
            <person name="Goodstein D."/>
            <person name="Casacuberta J.M."/>
            <person name="Vandepoele K."/>
            <person name="Reski R."/>
            <person name="Cuming A.C."/>
            <person name="Tuskan G.A."/>
            <person name="Maumus F."/>
            <person name="Salse J."/>
            <person name="Schmutz J."/>
            <person name="Rensing S.A."/>
        </authorList>
    </citation>
    <scope>NUCLEOTIDE SEQUENCE [LARGE SCALE GENOMIC DNA]</scope>
    <source>
        <strain evidence="2 3">cv. Gransden 2004</strain>
    </source>
</reference>
<evidence type="ECO:0000259" key="1">
    <source>
        <dbReference type="PROSITE" id="PS50011"/>
    </source>
</evidence>
<dbReference type="InParanoid" id="A0A7I4F4F1"/>
<dbReference type="Gramene" id="Pp3c14_3900V3.2">
    <property type="protein sequence ID" value="Pp3c14_3900V3.2"/>
    <property type="gene ID" value="Pp3c14_3900"/>
</dbReference>
<dbReference type="InterPro" id="IPR011009">
    <property type="entry name" value="Kinase-like_dom_sf"/>
</dbReference>